<protein>
    <recommendedName>
        <fullName evidence="2">CCHC-type domain-containing protein</fullName>
    </recommendedName>
</protein>
<evidence type="ECO:0000259" key="2">
    <source>
        <dbReference type="PROSITE" id="PS50158"/>
    </source>
</evidence>
<keyword evidence="1" id="KW-0862">Zinc</keyword>
<keyword evidence="4" id="KW-1185">Reference proteome</keyword>
<gene>
    <name evidence="3" type="ORF">J437_LFUL018427</name>
</gene>
<dbReference type="Gene3D" id="4.10.60.10">
    <property type="entry name" value="Zinc finger, CCHC-type"/>
    <property type="match status" value="1"/>
</dbReference>
<dbReference type="GO" id="GO:0008270">
    <property type="term" value="F:zinc ion binding"/>
    <property type="evidence" value="ECO:0007669"/>
    <property type="project" value="UniProtKB-KW"/>
</dbReference>
<organism evidence="3 4">
    <name type="scientific">Ladona fulva</name>
    <name type="common">Scarce chaser dragonfly</name>
    <name type="synonym">Libellula fulva</name>
    <dbReference type="NCBI Taxonomy" id="123851"/>
    <lineage>
        <taxon>Eukaryota</taxon>
        <taxon>Metazoa</taxon>
        <taxon>Ecdysozoa</taxon>
        <taxon>Arthropoda</taxon>
        <taxon>Hexapoda</taxon>
        <taxon>Insecta</taxon>
        <taxon>Pterygota</taxon>
        <taxon>Palaeoptera</taxon>
        <taxon>Odonata</taxon>
        <taxon>Epiprocta</taxon>
        <taxon>Anisoptera</taxon>
        <taxon>Libelluloidea</taxon>
        <taxon>Libellulidae</taxon>
        <taxon>Ladona</taxon>
    </lineage>
</organism>
<name>A0A8K0KQP2_LADFU</name>
<comment type="caution">
    <text evidence="3">The sequence shown here is derived from an EMBL/GenBank/DDBJ whole genome shotgun (WGS) entry which is preliminary data.</text>
</comment>
<sequence>MTGHVAHFCCSKAFNCFLCAEQGHFARECPLSLCGVCKQSGHRPLNCPSKATLQEKEKGNALSPAEREIEIEVGDVNFPCKDSSGIDLDLGWTINPPRESEGEVGDINSPGKVLDGIDVDSGWTITSLREIEREVGEVNFPSKDPADAHEFLGWTVASLMEIERKRQAMLTPQRKS</sequence>
<dbReference type="InterPro" id="IPR036875">
    <property type="entry name" value="Znf_CCHC_sf"/>
</dbReference>
<dbReference type="Pfam" id="PF00098">
    <property type="entry name" value="zf-CCHC"/>
    <property type="match status" value="1"/>
</dbReference>
<dbReference type="GO" id="GO:0003676">
    <property type="term" value="F:nucleic acid binding"/>
    <property type="evidence" value="ECO:0007669"/>
    <property type="project" value="InterPro"/>
</dbReference>
<dbReference type="Proteomes" id="UP000792457">
    <property type="component" value="Unassembled WGS sequence"/>
</dbReference>
<feature type="domain" description="CCHC-type" evidence="2">
    <location>
        <begin position="16"/>
        <end position="30"/>
    </location>
</feature>
<evidence type="ECO:0000313" key="4">
    <source>
        <dbReference type="Proteomes" id="UP000792457"/>
    </source>
</evidence>
<dbReference type="SUPFAM" id="SSF57756">
    <property type="entry name" value="Retrovirus zinc finger-like domains"/>
    <property type="match status" value="1"/>
</dbReference>
<dbReference type="EMBL" id="KZ309503">
    <property type="protein sequence ID" value="KAG8239067.1"/>
    <property type="molecule type" value="Genomic_DNA"/>
</dbReference>
<dbReference type="SMART" id="SM00343">
    <property type="entry name" value="ZnF_C2HC"/>
    <property type="match status" value="2"/>
</dbReference>
<accession>A0A8K0KQP2</accession>
<evidence type="ECO:0000256" key="1">
    <source>
        <dbReference type="PROSITE-ProRule" id="PRU00047"/>
    </source>
</evidence>
<dbReference type="PROSITE" id="PS50158">
    <property type="entry name" value="ZF_CCHC"/>
    <property type="match status" value="1"/>
</dbReference>
<evidence type="ECO:0000313" key="3">
    <source>
        <dbReference type="EMBL" id="KAG8239067.1"/>
    </source>
</evidence>
<dbReference type="OrthoDB" id="422936at2759"/>
<dbReference type="InterPro" id="IPR001878">
    <property type="entry name" value="Znf_CCHC"/>
</dbReference>
<dbReference type="AlphaFoldDB" id="A0A8K0KQP2"/>
<keyword evidence="1" id="KW-0479">Metal-binding</keyword>
<proteinExistence type="predicted"/>
<reference evidence="3" key="1">
    <citation type="submission" date="2013-04" db="EMBL/GenBank/DDBJ databases">
        <authorList>
            <person name="Qu J."/>
            <person name="Murali S.C."/>
            <person name="Bandaranaike D."/>
            <person name="Bellair M."/>
            <person name="Blankenburg K."/>
            <person name="Chao H."/>
            <person name="Dinh H."/>
            <person name="Doddapaneni H."/>
            <person name="Downs B."/>
            <person name="Dugan-Rocha S."/>
            <person name="Elkadiri S."/>
            <person name="Gnanaolivu R.D."/>
            <person name="Hernandez B."/>
            <person name="Javaid M."/>
            <person name="Jayaseelan J.C."/>
            <person name="Lee S."/>
            <person name="Li M."/>
            <person name="Ming W."/>
            <person name="Munidasa M."/>
            <person name="Muniz J."/>
            <person name="Nguyen L."/>
            <person name="Ongeri F."/>
            <person name="Osuji N."/>
            <person name="Pu L.-L."/>
            <person name="Puazo M."/>
            <person name="Qu C."/>
            <person name="Quiroz J."/>
            <person name="Raj R."/>
            <person name="Weissenberger G."/>
            <person name="Xin Y."/>
            <person name="Zou X."/>
            <person name="Han Y."/>
            <person name="Richards S."/>
            <person name="Worley K."/>
            <person name="Muzny D."/>
            <person name="Gibbs R."/>
        </authorList>
    </citation>
    <scope>NUCLEOTIDE SEQUENCE</scope>
    <source>
        <strain evidence="3">Sampled in the wild</strain>
    </source>
</reference>
<reference evidence="3" key="2">
    <citation type="submission" date="2017-10" db="EMBL/GenBank/DDBJ databases">
        <title>Ladona fulva Genome sequencing and assembly.</title>
        <authorList>
            <person name="Murali S."/>
            <person name="Richards S."/>
            <person name="Bandaranaike D."/>
            <person name="Bellair M."/>
            <person name="Blankenburg K."/>
            <person name="Chao H."/>
            <person name="Dinh H."/>
            <person name="Doddapaneni H."/>
            <person name="Dugan-Rocha S."/>
            <person name="Elkadiri S."/>
            <person name="Gnanaolivu R."/>
            <person name="Hernandez B."/>
            <person name="Skinner E."/>
            <person name="Javaid M."/>
            <person name="Lee S."/>
            <person name="Li M."/>
            <person name="Ming W."/>
            <person name="Munidasa M."/>
            <person name="Muniz J."/>
            <person name="Nguyen L."/>
            <person name="Hughes D."/>
            <person name="Osuji N."/>
            <person name="Pu L.-L."/>
            <person name="Puazo M."/>
            <person name="Qu C."/>
            <person name="Quiroz J."/>
            <person name="Raj R."/>
            <person name="Weissenberger G."/>
            <person name="Xin Y."/>
            <person name="Zou X."/>
            <person name="Han Y."/>
            <person name="Worley K."/>
            <person name="Muzny D."/>
            <person name="Gibbs R."/>
        </authorList>
    </citation>
    <scope>NUCLEOTIDE SEQUENCE</scope>
    <source>
        <strain evidence="3">Sampled in the wild</strain>
    </source>
</reference>
<keyword evidence="1" id="KW-0863">Zinc-finger</keyword>